<dbReference type="Proteomes" id="UP001164250">
    <property type="component" value="Chromosome 3"/>
</dbReference>
<sequence length="783" mass="87281">MDINTTTYADLKNRLDGSCHQFIPVYSDGIWNESNDGNILKHALLRLYLEIAVTFILTSVIHLLLRRYGLPRLISEILAGIILGPSVLGHFWPDASEVLFPLQSEKVLSALINVSYMIFMFLIAVKMDISLIKKCSRREWRLCASLTMNLLVITFISSLLGRTADKHSFTKDWVNFFSGVMVLTSFPVIACLLVHLKMVNSEIGRLALSTALVTDLFSVLIVNFYDFLDIMKEASVRAGVKSAVLSFALFAFIMTFLRKLMFWIIRRTTEGKPVKNIYIIIIVFFVMVVAIFGDKVGIQFFYGPFIFGLAVPPGPPLASALVGKLDTIITGLSLPVLASYCGYKANIWELNHMPPASITFTMTWGIAMKVAATFIPAIRLKMCFRDAAILTLILNAKGIVELGAFATNSHKQTIDAGHFTMAVMAILIVAMVVPLAVRKLHDSSKLYPGYQQRNILHTAESEYLGILVCTHTQDDAKAAVRLLEVSNPSKGRGLSIFGLYLESISRESTPIIINHQLGQKASNSSGAHQQPTINIFKFFKAEHSRSVNLQVFSAFSLPSEMHKDICWMAFDKSVALILLPFHRKWNAKGELIADDQALRTLNSKVLDEPPSSVGILLDRSKMNISSSTFVSQSIYSVVVYYFGSEDDIEAVAYATRMAVCSRVHLTVIHFTLSNNCDHTTKRSPLDDLSMGFEEKDEMLGTNNTIYREQIVTEGDDLARMIREKAEKYDLVLVGRRHNLPITSCLSECCEYPELGSVGDLLASSDFNNSVSVLVIQKQNIQLK</sequence>
<accession>A0ACC1BV53</accession>
<proteinExistence type="predicted"/>
<organism evidence="1 2">
    <name type="scientific">Pistacia atlantica</name>
    <dbReference type="NCBI Taxonomy" id="434234"/>
    <lineage>
        <taxon>Eukaryota</taxon>
        <taxon>Viridiplantae</taxon>
        <taxon>Streptophyta</taxon>
        <taxon>Embryophyta</taxon>
        <taxon>Tracheophyta</taxon>
        <taxon>Spermatophyta</taxon>
        <taxon>Magnoliopsida</taxon>
        <taxon>eudicotyledons</taxon>
        <taxon>Gunneridae</taxon>
        <taxon>Pentapetalae</taxon>
        <taxon>rosids</taxon>
        <taxon>malvids</taxon>
        <taxon>Sapindales</taxon>
        <taxon>Anacardiaceae</taxon>
        <taxon>Pistacia</taxon>
    </lineage>
</organism>
<keyword evidence="2" id="KW-1185">Reference proteome</keyword>
<gene>
    <name evidence="1" type="ORF">Patl1_06705</name>
</gene>
<dbReference type="EMBL" id="CM047899">
    <property type="protein sequence ID" value="KAJ0102819.1"/>
    <property type="molecule type" value="Genomic_DNA"/>
</dbReference>
<name>A0ACC1BV53_9ROSI</name>
<protein>
    <submittedName>
        <fullName evidence="1">Uncharacterized protein</fullName>
    </submittedName>
</protein>
<evidence type="ECO:0000313" key="2">
    <source>
        <dbReference type="Proteomes" id="UP001164250"/>
    </source>
</evidence>
<comment type="caution">
    <text evidence="1">The sequence shown here is derived from an EMBL/GenBank/DDBJ whole genome shotgun (WGS) entry which is preliminary data.</text>
</comment>
<evidence type="ECO:0000313" key="1">
    <source>
        <dbReference type="EMBL" id="KAJ0102819.1"/>
    </source>
</evidence>
<reference evidence="2" key="1">
    <citation type="journal article" date="2023" name="G3 (Bethesda)">
        <title>Genome assembly and association tests identify interacting loci associated with vigor, precocity, and sex in interspecific pistachio rootstocks.</title>
        <authorList>
            <person name="Palmer W."/>
            <person name="Jacygrad E."/>
            <person name="Sagayaradj S."/>
            <person name="Cavanaugh K."/>
            <person name="Han R."/>
            <person name="Bertier L."/>
            <person name="Beede B."/>
            <person name="Kafkas S."/>
            <person name="Golino D."/>
            <person name="Preece J."/>
            <person name="Michelmore R."/>
        </authorList>
    </citation>
    <scope>NUCLEOTIDE SEQUENCE [LARGE SCALE GENOMIC DNA]</scope>
</reference>